<evidence type="ECO:0000256" key="7">
    <source>
        <dbReference type="SAM" id="Phobius"/>
    </source>
</evidence>
<dbReference type="PANTHER" id="PTHR14319">
    <property type="entry name" value="FIVE-SPAN TRANSMEMBRANE PROTEIN M83"/>
    <property type="match status" value="1"/>
</dbReference>
<dbReference type="GO" id="GO:0005886">
    <property type="term" value="C:plasma membrane"/>
    <property type="evidence" value="ECO:0007669"/>
    <property type="project" value="UniProtKB-SubCell"/>
</dbReference>
<dbReference type="GeneTree" id="ENSGT00940000160710"/>
<accession>A0A8C7BT46</accession>
<keyword evidence="6 7" id="KW-0472">Membrane</keyword>
<reference evidence="8" key="1">
    <citation type="submission" date="2025-08" db="UniProtKB">
        <authorList>
            <consortium name="Ensembl"/>
        </authorList>
    </citation>
    <scope>IDENTIFICATION</scope>
</reference>
<organism evidence="8 9">
    <name type="scientific">Neovison vison</name>
    <name type="common">American mink</name>
    <name type="synonym">Mustela vison</name>
    <dbReference type="NCBI Taxonomy" id="452646"/>
    <lineage>
        <taxon>Eukaryota</taxon>
        <taxon>Metazoa</taxon>
        <taxon>Chordata</taxon>
        <taxon>Craniata</taxon>
        <taxon>Vertebrata</taxon>
        <taxon>Euteleostomi</taxon>
        <taxon>Mammalia</taxon>
        <taxon>Eutheria</taxon>
        <taxon>Laurasiatheria</taxon>
        <taxon>Carnivora</taxon>
        <taxon>Caniformia</taxon>
        <taxon>Musteloidea</taxon>
        <taxon>Mustelidae</taxon>
        <taxon>Mustelinae</taxon>
        <taxon>Neogale</taxon>
    </lineage>
</organism>
<evidence type="ECO:0000256" key="1">
    <source>
        <dbReference type="ARBA" id="ARBA00004651"/>
    </source>
</evidence>
<keyword evidence="3" id="KW-1003">Cell membrane</keyword>
<feature type="transmembrane region" description="Helical" evidence="7">
    <location>
        <begin position="154"/>
        <end position="174"/>
    </location>
</feature>
<dbReference type="Ensembl" id="ENSNVIT00000030121.1">
    <property type="protein sequence ID" value="ENSNVIP00000025980.1"/>
    <property type="gene ID" value="ENSNVIG00000020079.1"/>
</dbReference>
<evidence type="ECO:0000256" key="5">
    <source>
        <dbReference type="ARBA" id="ARBA00022989"/>
    </source>
</evidence>
<dbReference type="InterPro" id="IPR021910">
    <property type="entry name" value="NGX6/PGAP6/MYMK"/>
</dbReference>
<keyword evidence="4 7" id="KW-0812">Transmembrane</keyword>
<keyword evidence="5 7" id="KW-1133">Transmembrane helix</keyword>
<evidence type="ECO:0000313" key="8">
    <source>
        <dbReference type="Ensembl" id="ENSNVIP00000025980.1"/>
    </source>
</evidence>
<dbReference type="AlphaFoldDB" id="A0A8C7BT46"/>
<feature type="transmembrane region" description="Helical" evidence="7">
    <location>
        <begin position="65"/>
        <end position="86"/>
    </location>
</feature>
<dbReference type="Proteomes" id="UP000694425">
    <property type="component" value="Unplaced"/>
</dbReference>
<dbReference type="GO" id="GO:0014905">
    <property type="term" value="P:myoblast fusion involved in skeletal muscle regeneration"/>
    <property type="evidence" value="ECO:0007669"/>
    <property type="project" value="Ensembl"/>
</dbReference>
<sequence>MGTLAAKLLLPTLSSLAFLPTVSIAAKRRFHMEAMVYLFTMFFVALYHACDGPGLPLVCFMRRDALEYFSVYGTALSMWVSLMALADFDEPKRSTFVMFGVLTIAVRIHHDRWGYGVYSGPIGTAVLIIATKWLQQMKEKKGLYPDKSVYTQQIGPGLCFGALALMLFCSWCLVPMSVELSGSFPRTPMKADSFAKCLPLLPPYKEVPPRLRSLSTEISRLGCGVAEGLNSGRADT</sequence>
<dbReference type="GO" id="GO:0045026">
    <property type="term" value="P:plasma membrane fusion"/>
    <property type="evidence" value="ECO:0007669"/>
    <property type="project" value="Ensembl"/>
</dbReference>
<evidence type="ECO:0000256" key="4">
    <source>
        <dbReference type="ARBA" id="ARBA00022692"/>
    </source>
</evidence>
<evidence type="ECO:0000256" key="6">
    <source>
        <dbReference type="ARBA" id="ARBA00023136"/>
    </source>
</evidence>
<reference evidence="8" key="2">
    <citation type="submission" date="2025-09" db="UniProtKB">
        <authorList>
            <consortium name="Ensembl"/>
        </authorList>
    </citation>
    <scope>IDENTIFICATION</scope>
</reference>
<evidence type="ECO:0000256" key="2">
    <source>
        <dbReference type="ARBA" id="ARBA00005542"/>
    </source>
</evidence>
<dbReference type="PANTHER" id="PTHR14319:SF7">
    <property type="entry name" value="POST-GPI ATTACHMENT TO PROTEINS FACTOR 6"/>
    <property type="match status" value="1"/>
</dbReference>
<proteinExistence type="inferred from homology"/>
<comment type="subcellular location">
    <subcellularLocation>
        <location evidence="1">Cell membrane</location>
        <topology evidence="1">Multi-pass membrane protein</topology>
    </subcellularLocation>
</comment>
<evidence type="ECO:0000313" key="9">
    <source>
        <dbReference type="Proteomes" id="UP000694425"/>
    </source>
</evidence>
<dbReference type="Pfam" id="PF12036">
    <property type="entry name" value="DUF3522"/>
    <property type="match status" value="1"/>
</dbReference>
<comment type="similarity">
    <text evidence="2">Belongs to the TMEM8 family.</text>
</comment>
<feature type="transmembrane region" description="Helical" evidence="7">
    <location>
        <begin position="35"/>
        <end position="58"/>
    </location>
</feature>
<dbReference type="GO" id="GO:0000139">
    <property type="term" value="C:Golgi membrane"/>
    <property type="evidence" value="ECO:0007669"/>
    <property type="project" value="Ensembl"/>
</dbReference>
<name>A0A8C7BT46_NEOVI</name>
<feature type="transmembrane region" description="Helical" evidence="7">
    <location>
        <begin position="115"/>
        <end position="134"/>
    </location>
</feature>
<protein>
    <submittedName>
        <fullName evidence="8">Myomaker, myoblast fusion factor</fullName>
    </submittedName>
</protein>
<evidence type="ECO:0000256" key="3">
    <source>
        <dbReference type="ARBA" id="ARBA00022475"/>
    </source>
</evidence>
<dbReference type="GO" id="GO:1904206">
    <property type="term" value="P:positive regulation of skeletal muscle hypertrophy"/>
    <property type="evidence" value="ECO:0007669"/>
    <property type="project" value="Ensembl"/>
</dbReference>
<keyword evidence="9" id="KW-1185">Reference proteome</keyword>